<reference evidence="1 2" key="1">
    <citation type="submission" date="2018-06" db="EMBL/GenBank/DDBJ databases">
        <title>Extensive metabolic versatility and redundancy in microbially diverse, dynamic hydrothermal sediments.</title>
        <authorList>
            <person name="Dombrowski N."/>
            <person name="Teske A."/>
            <person name="Baker B.J."/>
        </authorList>
    </citation>
    <scope>NUCLEOTIDE SEQUENCE [LARGE SCALE GENOMIC DNA]</scope>
    <source>
        <strain evidence="1">B35_G9</strain>
    </source>
</reference>
<proteinExistence type="predicted"/>
<dbReference type="Proteomes" id="UP000282321">
    <property type="component" value="Unassembled WGS sequence"/>
</dbReference>
<dbReference type="InterPro" id="IPR036412">
    <property type="entry name" value="HAD-like_sf"/>
</dbReference>
<protein>
    <submittedName>
        <fullName evidence="1">HAD family hydrolase</fullName>
    </submittedName>
</protein>
<dbReference type="EMBL" id="QNBC01000031">
    <property type="protein sequence ID" value="RKX66853.1"/>
    <property type="molecule type" value="Genomic_DNA"/>
</dbReference>
<sequence>MRQNGGNMDIKLPGRGMTNIKNLIFDFNGTLTENRKLSEAGREVLETLSQKYAVYVATSDTFGNAKEELKGLNVKIVTVKSGSEKLELVMKLGYASTIAIGNGNNDKSMLKKAVVGIAVIGRDGATPDAINSADIVIGNIKNIIPLLKNRDLIFSVLRK</sequence>
<dbReference type="GO" id="GO:0016787">
    <property type="term" value="F:hydrolase activity"/>
    <property type="evidence" value="ECO:0007669"/>
    <property type="project" value="UniProtKB-KW"/>
</dbReference>
<evidence type="ECO:0000313" key="1">
    <source>
        <dbReference type="EMBL" id="RKX66853.1"/>
    </source>
</evidence>
<organism evidence="1 2">
    <name type="scientific">candidate division TA06 bacterium</name>
    <dbReference type="NCBI Taxonomy" id="2250710"/>
    <lineage>
        <taxon>Bacteria</taxon>
        <taxon>Bacteria division TA06</taxon>
    </lineage>
</organism>
<keyword evidence="1" id="KW-0378">Hydrolase</keyword>
<dbReference type="SUPFAM" id="SSF56784">
    <property type="entry name" value="HAD-like"/>
    <property type="match status" value="1"/>
</dbReference>
<evidence type="ECO:0000313" key="2">
    <source>
        <dbReference type="Proteomes" id="UP000282321"/>
    </source>
</evidence>
<accession>A0A660SAQ0</accession>
<dbReference type="Gene3D" id="3.40.50.1000">
    <property type="entry name" value="HAD superfamily/HAD-like"/>
    <property type="match status" value="1"/>
</dbReference>
<name>A0A660SAQ0_UNCT6</name>
<dbReference type="AlphaFoldDB" id="A0A660SAQ0"/>
<dbReference type="InterPro" id="IPR023214">
    <property type="entry name" value="HAD_sf"/>
</dbReference>
<gene>
    <name evidence="1" type="ORF">DRP44_03290</name>
</gene>
<comment type="caution">
    <text evidence="1">The sequence shown here is derived from an EMBL/GenBank/DDBJ whole genome shotgun (WGS) entry which is preliminary data.</text>
</comment>
<dbReference type="Pfam" id="PF08282">
    <property type="entry name" value="Hydrolase_3"/>
    <property type="match status" value="1"/>
</dbReference>